<keyword evidence="4 8" id="KW-0812">Transmembrane</keyword>
<organism evidence="10 11">
    <name type="scientific">Sinomonas terricola</name>
    <dbReference type="NCBI Taxonomy" id="3110330"/>
    <lineage>
        <taxon>Bacteria</taxon>
        <taxon>Bacillati</taxon>
        <taxon>Actinomycetota</taxon>
        <taxon>Actinomycetes</taxon>
        <taxon>Micrococcales</taxon>
        <taxon>Micrococcaceae</taxon>
        <taxon>Sinomonas</taxon>
    </lineage>
</organism>
<feature type="transmembrane region" description="Helical" evidence="8">
    <location>
        <begin position="206"/>
        <end position="226"/>
    </location>
</feature>
<feature type="transmembrane region" description="Helical" evidence="8">
    <location>
        <begin position="369"/>
        <end position="390"/>
    </location>
</feature>
<feature type="compositionally biased region" description="Basic and acidic residues" evidence="7">
    <location>
        <begin position="505"/>
        <end position="529"/>
    </location>
</feature>
<evidence type="ECO:0000256" key="1">
    <source>
        <dbReference type="ARBA" id="ARBA00004651"/>
    </source>
</evidence>
<dbReference type="InterPro" id="IPR011701">
    <property type="entry name" value="MFS"/>
</dbReference>
<keyword evidence="5 8" id="KW-1133">Transmembrane helix</keyword>
<dbReference type="InterPro" id="IPR036259">
    <property type="entry name" value="MFS_trans_sf"/>
</dbReference>
<proteinExistence type="predicted"/>
<feature type="transmembrane region" description="Helical" evidence="8">
    <location>
        <begin position="56"/>
        <end position="74"/>
    </location>
</feature>
<dbReference type="Proteomes" id="UP001304769">
    <property type="component" value="Unassembled WGS sequence"/>
</dbReference>
<protein>
    <submittedName>
        <fullName evidence="10">MDR family MFS transporter</fullName>
    </submittedName>
</protein>
<feature type="transmembrane region" description="Helical" evidence="8">
    <location>
        <begin position="86"/>
        <end position="105"/>
    </location>
</feature>
<keyword evidence="11" id="KW-1185">Reference proteome</keyword>
<dbReference type="Gene3D" id="1.20.1720.10">
    <property type="entry name" value="Multidrug resistance protein D"/>
    <property type="match status" value="1"/>
</dbReference>
<feature type="transmembrane region" description="Helical" evidence="8">
    <location>
        <begin position="402"/>
        <end position="425"/>
    </location>
</feature>
<feature type="transmembrane region" description="Helical" evidence="8">
    <location>
        <begin position="111"/>
        <end position="132"/>
    </location>
</feature>
<feature type="transmembrane region" description="Helical" evidence="8">
    <location>
        <begin position="238"/>
        <end position="255"/>
    </location>
</feature>
<feature type="transmembrane region" description="Helical" evidence="8">
    <location>
        <begin position="174"/>
        <end position="194"/>
    </location>
</feature>
<name>A0ABU5T3G9_9MICC</name>
<dbReference type="PANTHER" id="PTHR23501">
    <property type="entry name" value="MAJOR FACILITATOR SUPERFAMILY"/>
    <property type="match status" value="1"/>
</dbReference>
<evidence type="ECO:0000256" key="5">
    <source>
        <dbReference type="ARBA" id="ARBA00022989"/>
    </source>
</evidence>
<accession>A0ABU5T3G9</accession>
<feature type="transmembrane region" description="Helical" evidence="8">
    <location>
        <begin position="276"/>
        <end position="299"/>
    </location>
</feature>
<dbReference type="RefSeq" id="WP_323277839.1">
    <property type="nucleotide sequence ID" value="NZ_JAYGGQ010000002.1"/>
</dbReference>
<evidence type="ECO:0000256" key="3">
    <source>
        <dbReference type="ARBA" id="ARBA00022475"/>
    </source>
</evidence>
<sequence>MSAAFDASVPAPRTHRQVLTAMSGLMLGMLLAAMDQTIVATALPTIVGELNGLQELSWVVTSYILASSVVMPLYGKLGDLYGRKPLFLIAIVIFLIGSAASGVSQSMAQLIAFRALQGLGGGGLMVGAQATIADLVTPRERGRYQGYMGAVFGLASVAGPLIGGYLTDYVSWRWIFYINLPIGAVALAVVTKVLKVPRREGERRIDFLGAVLLGAALTCIVLLTTWGGTTVDWNSPTVYLLGAAGAVLLVGFVFAERAAAVPIIPLRLFRLPAFDVAASVSFIIGFAMFGGITFLPLFLQIVSGASAANSGLLLLPMMAGLIVAAGVSGQIISRTGHYKWSPIVGALVVGAAFYLLSTMSVDTDRLTSGLYMVVLGLGIGLTMQVMVVIAQNAAAIPDVGTATSTVTLGRLVGGSLGVSIFGSIFSTRLTEQLAQHLPAGAASRLPSTESITPALVARLPAALRQGFEVAFSNALTGIFVYAIPIIGLALVLVLTLREVPLRGSEPTERTTAEGHERTTAEGSRMAEHGRHARTGGGRNGRRARADGAP</sequence>
<reference evidence="10 11" key="1">
    <citation type="submission" date="2023-12" db="EMBL/GenBank/DDBJ databases">
        <title>Sinomonas terricola sp. nov, isolated from litchi orchard soil in Guangdong, PR China.</title>
        <authorList>
            <person name="Jiaxin W."/>
            <person name="Yang Z."/>
            <person name="Honghui Z."/>
        </authorList>
    </citation>
    <scope>NUCLEOTIDE SEQUENCE [LARGE SCALE GENOMIC DNA]</scope>
    <source>
        <strain evidence="10 11">JGH33</strain>
    </source>
</reference>
<dbReference type="EMBL" id="JAYGGQ010000002">
    <property type="protein sequence ID" value="MEA5454049.1"/>
    <property type="molecule type" value="Genomic_DNA"/>
</dbReference>
<evidence type="ECO:0000256" key="8">
    <source>
        <dbReference type="SAM" id="Phobius"/>
    </source>
</evidence>
<dbReference type="CDD" id="cd17502">
    <property type="entry name" value="MFS_Azr1_MDR_like"/>
    <property type="match status" value="1"/>
</dbReference>
<keyword evidence="6 8" id="KW-0472">Membrane</keyword>
<gene>
    <name evidence="10" type="ORF">SPF06_04865</name>
</gene>
<comment type="caution">
    <text evidence="10">The sequence shown here is derived from an EMBL/GenBank/DDBJ whole genome shotgun (WGS) entry which is preliminary data.</text>
</comment>
<feature type="region of interest" description="Disordered" evidence="7">
    <location>
        <begin position="504"/>
        <end position="549"/>
    </location>
</feature>
<dbReference type="PRINTS" id="PR01035">
    <property type="entry name" value="TCRTETA"/>
</dbReference>
<feature type="transmembrane region" description="Helical" evidence="8">
    <location>
        <begin position="144"/>
        <end position="162"/>
    </location>
</feature>
<evidence type="ECO:0000313" key="10">
    <source>
        <dbReference type="EMBL" id="MEA5454049.1"/>
    </source>
</evidence>
<keyword evidence="3" id="KW-1003">Cell membrane</keyword>
<feature type="transmembrane region" description="Helical" evidence="8">
    <location>
        <begin position="311"/>
        <end position="333"/>
    </location>
</feature>
<dbReference type="Gene3D" id="1.20.1250.20">
    <property type="entry name" value="MFS general substrate transporter like domains"/>
    <property type="match status" value="1"/>
</dbReference>
<evidence type="ECO:0000313" key="11">
    <source>
        <dbReference type="Proteomes" id="UP001304769"/>
    </source>
</evidence>
<feature type="transmembrane region" description="Helical" evidence="8">
    <location>
        <begin position="21"/>
        <end position="44"/>
    </location>
</feature>
<evidence type="ECO:0000256" key="4">
    <source>
        <dbReference type="ARBA" id="ARBA00022692"/>
    </source>
</evidence>
<feature type="transmembrane region" description="Helical" evidence="8">
    <location>
        <begin position="340"/>
        <end position="357"/>
    </location>
</feature>
<feature type="domain" description="Major facilitator superfamily (MFS) profile" evidence="9">
    <location>
        <begin position="21"/>
        <end position="499"/>
    </location>
</feature>
<dbReference type="SUPFAM" id="SSF103473">
    <property type="entry name" value="MFS general substrate transporter"/>
    <property type="match status" value="1"/>
</dbReference>
<dbReference type="PROSITE" id="PS50850">
    <property type="entry name" value="MFS"/>
    <property type="match status" value="1"/>
</dbReference>
<keyword evidence="2" id="KW-0813">Transport</keyword>
<evidence type="ECO:0000256" key="6">
    <source>
        <dbReference type="ARBA" id="ARBA00023136"/>
    </source>
</evidence>
<dbReference type="NCBIfam" id="TIGR00711">
    <property type="entry name" value="efflux_EmrB"/>
    <property type="match status" value="1"/>
</dbReference>
<dbReference type="Pfam" id="PF07690">
    <property type="entry name" value="MFS_1"/>
    <property type="match status" value="1"/>
</dbReference>
<evidence type="ECO:0000259" key="9">
    <source>
        <dbReference type="PROSITE" id="PS50850"/>
    </source>
</evidence>
<dbReference type="PANTHER" id="PTHR23501:SF197">
    <property type="entry name" value="COMD"/>
    <property type="match status" value="1"/>
</dbReference>
<feature type="transmembrane region" description="Helical" evidence="8">
    <location>
        <begin position="478"/>
        <end position="496"/>
    </location>
</feature>
<evidence type="ECO:0000256" key="7">
    <source>
        <dbReference type="SAM" id="MobiDB-lite"/>
    </source>
</evidence>
<dbReference type="InterPro" id="IPR004638">
    <property type="entry name" value="EmrB-like"/>
</dbReference>
<dbReference type="InterPro" id="IPR001958">
    <property type="entry name" value="Tet-R_TetA/multi-R_MdtG-like"/>
</dbReference>
<evidence type="ECO:0000256" key="2">
    <source>
        <dbReference type="ARBA" id="ARBA00022448"/>
    </source>
</evidence>
<comment type="subcellular location">
    <subcellularLocation>
        <location evidence="1">Cell membrane</location>
        <topology evidence="1">Multi-pass membrane protein</topology>
    </subcellularLocation>
</comment>
<dbReference type="InterPro" id="IPR020846">
    <property type="entry name" value="MFS_dom"/>
</dbReference>